<evidence type="ECO:0000256" key="7">
    <source>
        <dbReference type="ARBA" id="ARBA00023306"/>
    </source>
</evidence>
<keyword evidence="1" id="KW-0436">Ligase</keyword>
<reference evidence="12" key="2">
    <citation type="journal article" date="2021" name="Microbiome">
        <title>Successional dynamics and alternative stable states in a saline activated sludge microbial community over 9 years.</title>
        <authorList>
            <person name="Wang Y."/>
            <person name="Ye J."/>
            <person name="Ju F."/>
            <person name="Liu L."/>
            <person name="Boyd J.A."/>
            <person name="Deng Y."/>
            <person name="Parks D.H."/>
            <person name="Jiang X."/>
            <person name="Yin X."/>
            <person name="Woodcroft B.J."/>
            <person name="Tyson G.W."/>
            <person name="Hugenholtz P."/>
            <person name="Polz M.F."/>
            <person name="Zhang T."/>
        </authorList>
    </citation>
    <scope>NUCLEOTIDE SEQUENCE</scope>
    <source>
        <strain evidence="12">HKST-UBA16</strain>
    </source>
</reference>
<evidence type="ECO:0000313" key="13">
    <source>
        <dbReference type="Proteomes" id="UP000748332"/>
    </source>
</evidence>
<dbReference type="PANTHER" id="PTHR43445:SF5">
    <property type="entry name" value="UDP-N-ACETYLMURAMATE--L-ALANYL-GAMMA-D-GLUTAMYL-MESO-2,6-DIAMINOHEPTANDIOATE LIGASE"/>
    <property type="match status" value="1"/>
</dbReference>
<keyword evidence="3" id="KW-0547">Nucleotide-binding</keyword>
<keyword evidence="5" id="KW-0133">Cell shape</keyword>
<dbReference type="EMBL" id="JAGQLM010000043">
    <property type="protein sequence ID" value="MCA9374903.1"/>
    <property type="molecule type" value="Genomic_DNA"/>
</dbReference>
<gene>
    <name evidence="12" type="ORF">KC622_01075</name>
</gene>
<dbReference type="InterPro" id="IPR004101">
    <property type="entry name" value="Mur_ligase_C"/>
</dbReference>
<accession>A0A955I1M0</accession>
<dbReference type="Proteomes" id="UP000748332">
    <property type="component" value="Unassembled WGS sequence"/>
</dbReference>
<dbReference type="Pfam" id="PF08245">
    <property type="entry name" value="Mur_ligase_M"/>
    <property type="match status" value="1"/>
</dbReference>
<evidence type="ECO:0000259" key="10">
    <source>
        <dbReference type="Pfam" id="PF02875"/>
    </source>
</evidence>
<comment type="caution">
    <text evidence="12">The sequence shown here is derived from an EMBL/GenBank/DDBJ whole genome shotgun (WGS) entry which is preliminary data.</text>
</comment>
<keyword evidence="4" id="KW-0067">ATP-binding</keyword>
<keyword evidence="6" id="KW-0573">Peptidoglycan synthesis</keyword>
<protein>
    <recommendedName>
        <fullName evidence="14">UDP-N-acetylmuramate:L-alanyl-gamma-D-glutamyl-meso-diaminopimelate ligase</fullName>
    </recommendedName>
</protein>
<keyword evidence="7" id="KW-0131">Cell cycle</keyword>
<evidence type="ECO:0000256" key="6">
    <source>
        <dbReference type="ARBA" id="ARBA00022984"/>
    </source>
</evidence>
<dbReference type="GO" id="GO:0071555">
    <property type="term" value="P:cell wall organization"/>
    <property type="evidence" value="ECO:0007669"/>
    <property type="project" value="UniProtKB-KW"/>
</dbReference>
<proteinExistence type="predicted"/>
<dbReference type="InterPro" id="IPR036565">
    <property type="entry name" value="Mur-like_cat_sf"/>
</dbReference>
<dbReference type="GO" id="GO:0051301">
    <property type="term" value="P:cell division"/>
    <property type="evidence" value="ECO:0007669"/>
    <property type="project" value="UniProtKB-KW"/>
</dbReference>
<evidence type="ECO:0000256" key="3">
    <source>
        <dbReference type="ARBA" id="ARBA00022741"/>
    </source>
</evidence>
<dbReference type="SUPFAM" id="SSF53244">
    <property type="entry name" value="MurD-like peptide ligases, peptide-binding domain"/>
    <property type="match status" value="1"/>
</dbReference>
<dbReference type="GO" id="GO:0008360">
    <property type="term" value="P:regulation of cell shape"/>
    <property type="evidence" value="ECO:0007669"/>
    <property type="project" value="UniProtKB-KW"/>
</dbReference>
<evidence type="ECO:0000256" key="1">
    <source>
        <dbReference type="ARBA" id="ARBA00022598"/>
    </source>
</evidence>
<dbReference type="GO" id="GO:0016881">
    <property type="term" value="F:acid-amino acid ligase activity"/>
    <property type="evidence" value="ECO:0007669"/>
    <property type="project" value="InterPro"/>
</dbReference>
<evidence type="ECO:0000256" key="4">
    <source>
        <dbReference type="ARBA" id="ARBA00022840"/>
    </source>
</evidence>
<dbReference type="Pfam" id="PF02875">
    <property type="entry name" value="Mur_ligase_C"/>
    <property type="match status" value="1"/>
</dbReference>
<dbReference type="SUPFAM" id="SSF51984">
    <property type="entry name" value="MurCD N-terminal domain"/>
    <property type="match status" value="1"/>
</dbReference>
<evidence type="ECO:0000259" key="9">
    <source>
        <dbReference type="Pfam" id="PF01225"/>
    </source>
</evidence>
<reference evidence="12" key="1">
    <citation type="submission" date="2020-04" db="EMBL/GenBank/DDBJ databases">
        <authorList>
            <person name="Zhang T."/>
        </authorList>
    </citation>
    <scope>NUCLEOTIDE SEQUENCE</scope>
    <source>
        <strain evidence="12">HKST-UBA16</strain>
    </source>
</reference>
<feature type="domain" description="Mur ligase N-terminal catalytic" evidence="9">
    <location>
        <begin position="3"/>
        <end position="101"/>
    </location>
</feature>
<dbReference type="InterPro" id="IPR000713">
    <property type="entry name" value="Mur_ligase_N"/>
</dbReference>
<sequence>MKKVHFIGIAGSAMAPIAIMMKKKGWDVTGSDTNVFEPALSLLNENDIKWYEGYDKGRVEDVDLVILGGFPLLGDPNNEEFIHAKELGKQIEGYAYALQLLVVKDISIVVTGSYGKTTTTAIIAWILECAGKEPSFMVGGKPINFPTGVKSTGGDFSVLEGDEFASVYSFDMEPRFLSYKPKYTILSSTKWDHLNIYKTEQSYIDAFIKLAKEVEKNSGVLFICASGENNEKVLNTYNGDSIIYALENRATVIDSPIDYLAANIIHTENNTKFTVLLNDSPLGDFETDMIGEHNVENCLAAIAVCHHLRIDIKSINSGLSTFKGLKRRQEIIGTSTEGIIVIDDFAHSAVKAKSTLEALRTRYKNKKIIAIYQPRSSEREDRNALGAYNGAFDQADLVLLPKMTVKKSVPKEQRIYGKDYAAAISQTGTKTLYIPKDEELIDRIKSESDENTIIVFMSASDWGDLMTQTLNE</sequence>
<keyword evidence="2" id="KW-0132">Cell division</keyword>
<evidence type="ECO:0000259" key="11">
    <source>
        <dbReference type="Pfam" id="PF08245"/>
    </source>
</evidence>
<evidence type="ECO:0008006" key="14">
    <source>
        <dbReference type="Google" id="ProtNLM"/>
    </source>
</evidence>
<organism evidence="12 13">
    <name type="scientific">Candidatus Dojkabacteria bacterium</name>
    <dbReference type="NCBI Taxonomy" id="2099670"/>
    <lineage>
        <taxon>Bacteria</taxon>
        <taxon>Candidatus Dojkabacteria</taxon>
    </lineage>
</organism>
<evidence type="ECO:0000256" key="2">
    <source>
        <dbReference type="ARBA" id="ARBA00022618"/>
    </source>
</evidence>
<dbReference type="InterPro" id="IPR036615">
    <property type="entry name" value="Mur_ligase_C_dom_sf"/>
</dbReference>
<evidence type="ECO:0000256" key="8">
    <source>
        <dbReference type="ARBA" id="ARBA00023316"/>
    </source>
</evidence>
<dbReference type="Gene3D" id="3.40.1190.10">
    <property type="entry name" value="Mur-like, catalytic domain"/>
    <property type="match status" value="1"/>
</dbReference>
<keyword evidence="8" id="KW-0961">Cell wall biogenesis/degradation</keyword>
<dbReference type="InterPro" id="IPR013221">
    <property type="entry name" value="Mur_ligase_cen"/>
</dbReference>
<dbReference type="Gene3D" id="3.40.50.720">
    <property type="entry name" value="NAD(P)-binding Rossmann-like Domain"/>
    <property type="match status" value="1"/>
</dbReference>
<dbReference type="InterPro" id="IPR050061">
    <property type="entry name" value="MurCDEF_pg_biosynth"/>
</dbReference>
<feature type="domain" description="Mur ligase C-terminal" evidence="10">
    <location>
        <begin position="327"/>
        <end position="459"/>
    </location>
</feature>
<dbReference type="GO" id="GO:0005524">
    <property type="term" value="F:ATP binding"/>
    <property type="evidence" value="ECO:0007669"/>
    <property type="project" value="UniProtKB-KW"/>
</dbReference>
<dbReference type="GO" id="GO:0009252">
    <property type="term" value="P:peptidoglycan biosynthetic process"/>
    <property type="evidence" value="ECO:0007669"/>
    <property type="project" value="UniProtKB-KW"/>
</dbReference>
<evidence type="ECO:0000313" key="12">
    <source>
        <dbReference type="EMBL" id="MCA9374903.1"/>
    </source>
</evidence>
<feature type="domain" description="Mur ligase central" evidence="11">
    <location>
        <begin position="110"/>
        <end position="305"/>
    </location>
</feature>
<dbReference type="SUPFAM" id="SSF53623">
    <property type="entry name" value="MurD-like peptide ligases, catalytic domain"/>
    <property type="match status" value="1"/>
</dbReference>
<dbReference type="AlphaFoldDB" id="A0A955I1M0"/>
<evidence type="ECO:0000256" key="5">
    <source>
        <dbReference type="ARBA" id="ARBA00022960"/>
    </source>
</evidence>
<name>A0A955I1M0_9BACT</name>
<dbReference type="Gene3D" id="3.90.190.20">
    <property type="entry name" value="Mur ligase, C-terminal domain"/>
    <property type="match status" value="1"/>
</dbReference>
<dbReference type="Pfam" id="PF01225">
    <property type="entry name" value="Mur_ligase"/>
    <property type="match status" value="1"/>
</dbReference>
<dbReference type="PANTHER" id="PTHR43445">
    <property type="entry name" value="UDP-N-ACETYLMURAMATE--L-ALANINE LIGASE-RELATED"/>
    <property type="match status" value="1"/>
</dbReference>